<dbReference type="PANTHER" id="PTHR21496">
    <property type="entry name" value="FERREDOXIN-RELATED"/>
    <property type="match status" value="1"/>
</dbReference>
<reference evidence="6 7" key="1">
    <citation type="submission" date="2015-07" db="EMBL/GenBank/DDBJ databases">
        <title>Whole genome sequence of Thermanaerothrix daxensis DSM 23592.</title>
        <authorList>
            <person name="Hemp J."/>
            <person name="Ward L.M."/>
            <person name="Pace L.A."/>
            <person name="Fischer W.W."/>
        </authorList>
    </citation>
    <scope>NUCLEOTIDE SEQUENCE [LARGE SCALE GENOMIC DNA]</scope>
    <source>
        <strain evidence="6 7">GNS-1</strain>
    </source>
</reference>
<dbReference type="GO" id="GO:0004497">
    <property type="term" value="F:monooxygenase activity"/>
    <property type="evidence" value="ECO:0007669"/>
    <property type="project" value="UniProtKB-ARBA"/>
</dbReference>
<evidence type="ECO:0000259" key="5">
    <source>
        <dbReference type="PROSITE" id="PS51296"/>
    </source>
</evidence>
<sequence>MAEDYVFLKIATLDEIPVGERLFLEINNEPIVLLNLGGTLFAVGDVCTHDEGPLGDGEIDGYQIVCPRHGARFDVRTGKALTLPAVVDIPVYPIRIEGNEVYIGIKRA</sequence>
<organism evidence="6 7">
    <name type="scientific">Thermanaerothrix daxensis</name>
    <dbReference type="NCBI Taxonomy" id="869279"/>
    <lineage>
        <taxon>Bacteria</taxon>
        <taxon>Bacillati</taxon>
        <taxon>Chloroflexota</taxon>
        <taxon>Anaerolineae</taxon>
        <taxon>Anaerolineales</taxon>
        <taxon>Anaerolineaceae</taxon>
        <taxon>Thermanaerothrix</taxon>
    </lineage>
</organism>
<dbReference type="GO" id="GO:0046872">
    <property type="term" value="F:metal ion binding"/>
    <property type="evidence" value="ECO:0007669"/>
    <property type="project" value="UniProtKB-KW"/>
</dbReference>
<accession>A0A0P6YNY4</accession>
<evidence type="ECO:0000313" key="7">
    <source>
        <dbReference type="Proteomes" id="UP000050544"/>
    </source>
</evidence>
<dbReference type="InterPro" id="IPR036922">
    <property type="entry name" value="Rieske_2Fe-2S_sf"/>
</dbReference>
<dbReference type="PROSITE" id="PS51296">
    <property type="entry name" value="RIESKE"/>
    <property type="match status" value="1"/>
</dbReference>
<evidence type="ECO:0000256" key="3">
    <source>
        <dbReference type="ARBA" id="ARBA00023004"/>
    </source>
</evidence>
<evidence type="ECO:0000256" key="4">
    <source>
        <dbReference type="ARBA" id="ARBA00023014"/>
    </source>
</evidence>
<dbReference type="Proteomes" id="UP000050544">
    <property type="component" value="Unassembled WGS sequence"/>
</dbReference>
<dbReference type="InterPro" id="IPR017941">
    <property type="entry name" value="Rieske_2Fe-2S"/>
</dbReference>
<gene>
    <name evidence="6" type="ORF">SE15_05510</name>
</gene>
<dbReference type="AlphaFoldDB" id="A0A0P6YNY4"/>
<evidence type="ECO:0000256" key="2">
    <source>
        <dbReference type="ARBA" id="ARBA00022723"/>
    </source>
</evidence>
<keyword evidence="7" id="KW-1185">Reference proteome</keyword>
<proteinExistence type="predicted"/>
<dbReference type="GO" id="GO:0051537">
    <property type="term" value="F:2 iron, 2 sulfur cluster binding"/>
    <property type="evidence" value="ECO:0007669"/>
    <property type="project" value="UniProtKB-KW"/>
</dbReference>
<dbReference type="OrthoDB" id="9795104at2"/>
<feature type="domain" description="Rieske" evidence="5">
    <location>
        <begin position="8"/>
        <end position="103"/>
    </location>
</feature>
<dbReference type="Gene3D" id="2.102.10.10">
    <property type="entry name" value="Rieske [2Fe-2S] iron-sulphur domain"/>
    <property type="match status" value="1"/>
</dbReference>
<evidence type="ECO:0000256" key="1">
    <source>
        <dbReference type="ARBA" id="ARBA00022714"/>
    </source>
</evidence>
<keyword evidence="6" id="KW-0560">Oxidoreductase</keyword>
<dbReference type="CDD" id="cd03528">
    <property type="entry name" value="Rieske_RO_ferredoxin"/>
    <property type="match status" value="1"/>
</dbReference>
<dbReference type="GO" id="GO:0016705">
    <property type="term" value="F:oxidoreductase activity, acting on paired donors, with incorporation or reduction of molecular oxygen"/>
    <property type="evidence" value="ECO:0007669"/>
    <property type="project" value="UniProtKB-ARBA"/>
</dbReference>
<dbReference type="Pfam" id="PF00355">
    <property type="entry name" value="Rieske"/>
    <property type="match status" value="1"/>
</dbReference>
<comment type="caution">
    <text evidence="6">The sequence shown here is derived from an EMBL/GenBank/DDBJ whole genome shotgun (WGS) entry which is preliminary data.</text>
</comment>
<protein>
    <submittedName>
        <fullName evidence="6">Biphenyl 2,3-dioxygenase</fullName>
    </submittedName>
</protein>
<dbReference type="RefSeq" id="WP_054521076.1">
    <property type="nucleotide sequence ID" value="NZ_LGKO01000002.1"/>
</dbReference>
<dbReference type="SUPFAM" id="SSF50022">
    <property type="entry name" value="ISP domain"/>
    <property type="match status" value="1"/>
</dbReference>
<dbReference type="EMBL" id="LGKO01000002">
    <property type="protein sequence ID" value="KPL84537.1"/>
    <property type="molecule type" value="Genomic_DNA"/>
</dbReference>
<keyword evidence="1" id="KW-0001">2Fe-2S</keyword>
<evidence type="ECO:0000313" key="6">
    <source>
        <dbReference type="EMBL" id="KPL84537.1"/>
    </source>
</evidence>
<dbReference type="PANTHER" id="PTHR21496:SF23">
    <property type="entry name" value="3-PHENYLPROPIONATE_CINNAMIC ACID DIOXYGENASE FERREDOXIN SUBUNIT"/>
    <property type="match status" value="1"/>
</dbReference>
<keyword evidence="4" id="KW-0411">Iron-sulfur</keyword>
<keyword evidence="2" id="KW-0479">Metal-binding</keyword>
<dbReference type="STRING" id="869279.SE15_05510"/>
<keyword evidence="3" id="KW-0408">Iron</keyword>
<name>A0A0P6YNY4_9CHLR</name>
<keyword evidence="6" id="KW-0223">Dioxygenase</keyword>
<dbReference type="GO" id="GO:0051213">
    <property type="term" value="F:dioxygenase activity"/>
    <property type="evidence" value="ECO:0007669"/>
    <property type="project" value="UniProtKB-KW"/>
</dbReference>